<organism evidence="1">
    <name type="scientific">Anguilla anguilla</name>
    <name type="common">European freshwater eel</name>
    <name type="synonym">Muraena anguilla</name>
    <dbReference type="NCBI Taxonomy" id="7936"/>
    <lineage>
        <taxon>Eukaryota</taxon>
        <taxon>Metazoa</taxon>
        <taxon>Chordata</taxon>
        <taxon>Craniata</taxon>
        <taxon>Vertebrata</taxon>
        <taxon>Euteleostomi</taxon>
        <taxon>Actinopterygii</taxon>
        <taxon>Neopterygii</taxon>
        <taxon>Teleostei</taxon>
        <taxon>Anguilliformes</taxon>
        <taxon>Anguillidae</taxon>
        <taxon>Anguilla</taxon>
    </lineage>
</organism>
<protein>
    <submittedName>
        <fullName evidence="1">Uncharacterized protein</fullName>
    </submittedName>
</protein>
<proteinExistence type="predicted"/>
<accession>A0A0E9VVW4</accession>
<evidence type="ECO:0000313" key="1">
    <source>
        <dbReference type="EMBL" id="JAH81465.1"/>
    </source>
</evidence>
<reference evidence="1" key="1">
    <citation type="submission" date="2014-11" db="EMBL/GenBank/DDBJ databases">
        <authorList>
            <person name="Amaro Gonzalez C."/>
        </authorList>
    </citation>
    <scope>NUCLEOTIDE SEQUENCE</scope>
</reference>
<name>A0A0E9VVW4_ANGAN</name>
<reference evidence="1" key="2">
    <citation type="journal article" date="2015" name="Fish Shellfish Immunol.">
        <title>Early steps in the European eel (Anguilla anguilla)-Vibrio vulnificus interaction in the gills: Role of the RtxA13 toxin.</title>
        <authorList>
            <person name="Callol A."/>
            <person name="Pajuelo D."/>
            <person name="Ebbesson L."/>
            <person name="Teles M."/>
            <person name="MacKenzie S."/>
            <person name="Amaro C."/>
        </authorList>
    </citation>
    <scope>NUCLEOTIDE SEQUENCE</scope>
</reference>
<dbReference type="AlphaFoldDB" id="A0A0E9VVW4"/>
<dbReference type="EMBL" id="GBXM01027112">
    <property type="protein sequence ID" value="JAH81465.1"/>
    <property type="molecule type" value="Transcribed_RNA"/>
</dbReference>
<sequence>MNIRVLTARGFWVSNPGQWDTDAVPLNKTFWLTSPMPKPPL</sequence>